<keyword evidence="1" id="KW-0472">Membrane</keyword>
<reference evidence="2" key="2">
    <citation type="submission" date="2018-10" db="UniProtKB">
        <authorList>
            <consortium name="EnsemblPlants"/>
        </authorList>
    </citation>
    <scope>IDENTIFICATION</scope>
</reference>
<dbReference type="Gramene" id="TraesLDM3A03G01483750.1">
    <property type="protein sequence ID" value="TraesLDM3A03G01483750.1.CDS1"/>
    <property type="gene ID" value="TraesLDM3A03G01483750"/>
</dbReference>
<proteinExistence type="predicted"/>
<evidence type="ECO:0000313" key="2">
    <source>
        <dbReference type="EnsemblPlants" id="TraesCS3A02G422400.1.cds1"/>
    </source>
</evidence>
<sequence length="316" mass="33172">MERDREDAALRALELAGICRETVRVIRSSRPGFSFMVSMVITLSVSLLAHVAIARALYRLLSDGVASSDAGAGLVRFATNWELFFLDEAACLLAILVQSLGSAAFCIFSVAPRYGVTDDPDARSIARDLRAVPGFLARYVVSVFRGNSLCTAGLVWTGPKVAWRLVATCLGAFLHLVGYTTLFGAAAWITRPYLLTAAPGEESSAQLSRAMLLLIGAGYLAGAAAARIGTVWRVACVMSVLVVQLALGVLVVDNRMGLGVLHRVAAGVVMAVALWAAVMAGLVAQVVVFFVCKGSSDGAGAPSNRESFDGVAANSD</sequence>
<dbReference type="Gramene" id="TraesROB_scaffold_045136_01G000100.1">
    <property type="protein sequence ID" value="TraesROB_scaffold_045136_01G000100.1"/>
    <property type="gene ID" value="TraesROB_scaffold_045136_01G000100"/>
</dbReference>
<dbReference type="Gramene" id="TraesSTA3A03G01475080.1">
    <property type="protein sequence ID" value="TraesSTA3A03G01475080.1.CDS1"/>
    <property type="gene ID" value="TraesSTA3A03G01475080"/>
</dbReference>
<dbReference type="PANTHER" id="PTHR33133">
    <property type="entry name" value="OS08G0107100 PROTEIN-RELATED"/>
    <property type="match status" value="1"/>
</dbReference>
<name>A0A3B6ESG1_WHEAT</name>
<feature type="transmembrane region" description="Helical" evidence="1">
    <location>
        <begin position="92"/>
        <end position="114"/>
    </location>
</feature>
<dbReference type="Gramene" id="TraesMAC3A03G01481340.1">
    <property type="protein sequence ID" value="TraesMAC3A03G01481340.1.CDS1"/>
    <property type="gene ID" value="TraesMAC3A03G01481340"/>
</dbReference>
<feature type="transmembrane region" description="Helical" evidence="1">
    <location>
        <begin position="210"/>
        <end position="226"/>
    </location>
</feature>
<keyword evidence="1" id="KW-0812">Transmembrane</keyword>
<dbReference type="Gramene" id="TraesCS3A02G422400.1">
    <property type="protein sequence ID" value="TraesCS3A02G422400.1.cds1"/>
    <property type="gene ID" value="TraesCS3A02G422400"/>
</dbReference>
<dbReference type="Gramene" id="TraesCLE_scaffold_068338_01G000400.1">
    <property type="protein sequence ID" value="TraesCLE_scaffold_068338_01G000400.1"/>
    <property type="gene ID" value="TraesCLE_scaffold_068338_01G000400"/>
</dbReference>
<dbReference type="Gramene" id="TraesARI3A03G01504760.1">
    <property type="protein sequence ID" value="TraesARI3A03G01504760.1.CDS1"/>
    <property type="gene ID" value="TraesARI3A03G01504760"/>
</dbReference>
<dbReference type="Gramene" id="TraesWEE_scaffold_085196_01G000100.1">
    <property type="protein sequence ID" value="TraesWEE_scaffold_085196_01G000100.1"/>
    <property type="gene ID" value="TraesWEE_scaffold_085196_01G000100"/>
</dbReference>
<accession>A0A3B6ESG1</accession>
<feature type="transmembrane region" description="Helical" evidence="1">
    <location>
        <begin position="33"/>
        <end position="58"/>
    </location>
</feature>
<evidence type="ECO:0000313" key="3">
    <source>
        <dbReference type="Proteomes" id="UP000019116"/>
    </source>
</evidence>
<keyword evidence="3" id="KW-1185">Reference proteome</keyword>
<dbReference type="GO" id="GO:0016020">
    <property type="term" value="C:membrane"/>
    <property type="evidence" value="ECO:0000318"/>
    <property type="project" value="GO_Central"/>
</dbReference>
<dbReference type="AlphaFoldDB" id="A0A3B6ESG1"/>
<dbReference type="Gramene" id="TraesJUL3A03G01495610.1">
    <property type="protein sequence ID" value="TraesJUL3A03G01495610.1.CDS1"/>
    <property type="gene ID" value="TraesJUL3A03G01495610"/>
</dbReference>
<dbReference type="PANTHER" id="PTHR33133:SF15">
    <property type="entry name" value="DUF4220 DOMAIN-CONTAINING PROTEIN"/>
    <property type="match status" value="1"/>
</dbReference>
<dbReference type="Gramene" id="TraesCAD_scaffold_015346_01G000100.1">
    <property type="protein sequence ID" value="TraesCAD_scaffold_015346_01G000100.1"/>
    <property type="gene ID" value="TraesCAD_scaffold_015346_01G000100"/>
</dbReference>
<evidence type="ECO:0000256" key="1">
    <source>
        <dbReference type="SAM" id="Phobius"/>
    </source>
</evidence>
<protein>
    <submittedName>
        <fullName evidence="2">Uncharacterized protein</fullName>
    </submittedName>
</protein>
<dbReference type="Gramene" id="TraesNOR3A03G01504350.1">
    <property type="protein sequence ID" value="TraesNOR3A03G01504350.1.CDS1"/>
    <property type="gene ID" value="TraesNOR3A03G01504350"/>
</dbReference>
<dbReference type="EnsemblPlants" id="TraesCS3A02G422400.1">
    <property type="protein sequence ID" value="TraesCS3A02G422400.1.cds1"/>
    <property type="gene ID" value="TraesCS3A02G422400"/>
</dbReference>
<dbReference type="Gramene" id="TraesCS3A03G0980700.1">
    <property type="protein sequence ID" value="TraesCS3A03G0980700.1.CDS1"/>
    <property type="gene ID" value="TraesCS3A03G0980700"/>
</dbReference>
<feature type="transmembrane region" description="Helical" evidence="1">
    <location>
        <begin position="232"/>
        <end position="252"/>
    </location>
</feature>
<dbReference type="Proteomes" id="UP000019116">
    <property type="component" value="Chromosome 3A"/>
</dbReference>
<feature type="transmembrane region" description="Helical" evidence="1">
    <location>
        <begin position="264"/>
        <end position="291"/>
    </location>
</feature>
<dbReference type="Gramene" id="TraesJAG3A03G01491930.1">
    <property type="protein sequence ID" value="TraesJAG3A03G01491930.1.CDS1"/>
    <property type="gene ID" value="TraesJAG3A03G01491930"/>
</dbReference>
<keyword evidence="1" id="KW-1133">Transmembrane helix</keyword>
<feature type="transmembrane region" description="Helical" evidence="1">
    <location>
        <begin position="162"/>
        <end position="189"/>
    </location>
</feature>
<dbReference type="Gramene" id="TraesSYM3A03G01506300.1">
    <property type="protein sequence ID" value="TraesSYM3A03G01506300.1.CDS1"/>
    <property type="gene ID" value="TraesSYM3A03G01506300"/>
</dbReference>
<organism evidence="2">
    <name type="scientific">Triticum aestivum</name>
    <name type="common">Wheat</name>
    <dbReference type="NCBI Taxonomy" id="4565"/>
    <lineage>
        <taxon>Eukaryota</taxon>
        <taxon>Viridiplantae</taxon>
        <taxon>Streptophyta</taxon>
        <taxon>Embryophyta</taxon>
        <taxon>Tracheophyta</taxon>
        <taxon>Spermatophyta</taxon>
        <taxon>Magnoliopsida</taxon>
        <taxon>Liliopsida</taxon>
        <taxon>Poales</taxon>
        <taxon>Poaceae</taxon>
        <taxon>BOP clade</taxon>
        <taxon>Pooideae</taxon>
        <taxon>Triticodae</taxon>
        <taxon>Triticeae</taxon>
        <taxon>Triticinae</taxon>
        <taxon>Triticum</taxon>
    </lineage>
</organism>
<reference evidence="2" key="1">
    <citation type="submission" date="2018-08" db="EMBL/GenBank/DDBJ databases">
        <authorList>
            <person name="Rossello M."/>
        </authorList>
    </citation>
    <scope>NUCLEOTIDE SEQUENCE [LARGE SCALE GENOMIC DNA]</scope>
    <source>
        <strain evidence="2">cv. Chinese Spring</strain>
    </source>
</reference>